<feature type="coiled-coil region" evidence="8">
    <location>
        <begin position="1522"/>
        <end position="1916"/>
    </location>
</feature>
<keyword evidence="2 7" id="KW-0547">Nucleotide-binding</keyword>
<evidence type="ECO:0000256" key="6">
    <source>
        <dbReference type="ARBA" id="ARBA00023212"/>
    </source>
</evidence>
<dbReference type="Gene3D" id="3.40.850.10">
    <property type="entry name" value="Kinesin motor domain"/>
    <property type="match status" value="1"/>
</dbReference>
<proteinExistence type="inferred from homology"/>
<dbReference type="GO" id="GO:0000278">
    <property type="term" value="P:mitotic cell cycle"/>
    <property type="evidence" value="ECO:0007669"/>
    <property type="project" value="TreeGrafter"/>
</dbReference>
<dbReference type="GO" id="GO:0003777">
    <property type="term" value="F:microtubule motor activity"/>
    <property type="evidence" value="ECO:0007669"/>
    <property type="project" value="InterPro"/>
</dbReference>
<protein>
    <recommendedName>
        <fullName evidence="9">Kinesin motor domain-containing protein</fullName>
    </recommendedName>
</protein>
<dbReference type="PRINTS" id="PR00380">
    <property type="entry name" value="KINESINHEAVY"/>
</dbReference>
<dbReference type="InterPro" id="IPR001752">
    <property type="entry name" value="Kinesin_motor_dom"/>
</dbReference>
<dbReference type="SMART" id="SM00129">
    <property type="entry name" value="KISc"/>
    <property type="match status" value="1"/>
</dbReference>
<dbReference type="PANTHER" id="PTHR47968">
    <property type="entry name" value="CENTROMERE PROTEIN E"/>
    <property type="match status" value="1"/>
</dbReference>
<dbReference type="PROSITE" id="PS50067">
    <property type="entry name" value="KINESIN_MOTOR_2"/>
    <property type="match status" value="1"/>
</dbReference>
<feature type="coiled-coil region" evidence="8">
    <location>
        <begin position="333"/>
        <end position="366"/>
    </location>
</feature>
<dbReference type="EnsemblMetazoa" id="GBRI002204-RA">
    <property type="protein sequence ID" value="GBRI002204-PA"/>
    <property type="gene ID" value="GBRI002204"/>
</dbReference>
<dbReference type="SUPFAM" id="SSF57997">
    <property type="entry name" value="Tropomyosin"/>
    <property type="match status" value="1"/>
</dbReference>
<keyword evidence="11" id="KW-1185">Reference proteome</keyword>
<keyword evidence="6" id="KW-0963">Cytoplasm</keyword>
<feature type="binding site" evidence="7">
    <location>
        <begin position="80"/>
        <end position="87"/>
    </location>
    <ligand>
        <name>ATP</name>
        <dbReference type="ChEBI" id="CHEBI:30616"/>
    </ligand>
</feature>
<keyword evidence="6" id="KW-0206">Cytoskeleton</keyword>
<dbReference type="STRING" id="37001.A0A1A9W0R9"/>
<evidence type="ECO:0000259" key="9">
    <source>
        <dbReference type="PROSITE" id="PS50067"/>
    </source>
</evidence>
<keyword evidence="5 7" id="KW-0505">Motor protein</keyword>
<feature type="coiled-coil region" evidence="8">
    <location>
        <begin position="1369"/>
        <end position="1483"/>
    </location>
</feature>
<dbReference type="GO" id="GO:0005524">
    <property type="term" value="F:ATP binding"/>
    <property type="evidence" value="ECO:0007669"/>
    <property type="project" value="UniProtKB-UniRule"/>
</dbReference>
<comment type="similarity">
    <text evidence="7">Belongs to the TRAFAC class myosin-kinesin ATPase superfamily. Kinesin family.</text>
</comment>
<dbReference type="VEuPathDB" id="VectorBase:GBRI002204"/>
<evidence type="ECO:0000256" key="7">
    <source>
        <dbReference type="PROSITE-ProRule" id="PRU00283"/>
    </source>
</evidence>
<evidence type="ECO:0000256" key="3">
    <source>
        <dbReference type="ARBA" id="ARBA00022840"/>
    </source>
</evidence>
<dbReference type="InterPro" id="IPR027640">
    <property type="entry name" value="Kinesin-like_fam"/>
</dbReference>
<reference evidence="10" key="2">
    <citation type="submission" date="2020-05" db="UniProtKB">
        <authorList>
            <consortium name="EnsemblMetazoa"/>
        </authorList>
    </citation>
    <scope>IDENTIFICATION</scope>
    <source>
        <strain evidence="10">IAEA</strain>
    </source>
</reference>
<feature type="coiled-coil region" evidence="8">
    <location>
        <begin position="1218"/>
        <end position="1252"/>
    </location>
</feature>
<dbReference type="SUPFAM" id="SSF52540">
    <property type="entry name" value="P-loop containing nucleoside triphosphate hydrolases"/>
    <property type="match status" value="1"/>
</dbReference>
<feature type="coiled-coil region" evidence="8">
    <location>
        <begin position="2306"/>
        <end position="2354"/>
    </location>
</feature>
<sequence>MSGKNSVLVAIKVRPVGKDQSCNWRVVDNSIQLVDGQAEPYYFDHIFDQDATNQIIFDKMAKQIVHSAIEGFNGTIFAYGQTSSGKTYTMMGDEENPGVMVLAAKEIFNEIKQHSDRQFLLRVGYIEIYNEKIYDLLNKKNQDLKLHETAGMINVNCEEIIITCEDDLLNHLIQGSKERTVAETNMNERSSRSHAIFRIIIESRKIDRSEDDTVKQSIINLVDLAGSERAGQTKARGTVLKEAGHINKSLFFLGKLIKGLSENEDKKYVCYRDSKLTRILQDSLGGNTLTAIICTIKPNATEETQSTLSFALRAKVIKNKPAVNELVSDATMMKRLEKEITVLKSRLEEERRKNESQIKVGELEKRIKNEVLKIITSHSLPGTHNSQAIRRRTWCPMSADADNQKHLPSALPLPTHQRAALHHLQPPKISSFLTPHITLRSCSPTEDNVGKTTALQAKVSPIGEEYIPGELVDFDKPSSLQTPKQESGRNECSVTPKLFENPRLTLEKIESEFMELQKFTNIENKIDVKYHPEVVLKQKLETLTERNIILENQRLEYMLLKDEFSVTRNSLTESEKRCEDLQKQVAQLFAADKIARETINRYENNLSDLKSQLQQLEMENRNAVNLDFELERLENKSKLRETELLEVIREKEDEILKLEKSLKSLVAGKLQNTKEFMQTSLRENFNTDEKVPIKCEDLQEMLAENEKVTRELQKLKLEYERLELNYKELLQEKERNLNAADKEQPTNKDFLQEDIQTLREKLQAVQQAYDQLSEQIATDGQALNENPEDNVNAMKMLQDKYQKLENSWQEQQQSLNDIQAQYDAVQSKYLHLQNKYERLEISSEKSLADREHLQNENEKLESDIKDLKQLLEEAQVKLLEKPEITNSAQKEISELKVQLNELQIRFEDLQKECDDLSSQLMDNLQENDSLKAENTKLIEDLTILKDKNSYLSSRELENVELKAKLERLSFSTEKQLLNYSVIPSNNSSLRSSGVGVEDEEERIREEDTQKNFLKKFVELSASFNKIELELTEGNVKIFQTTDTVTKPHVCKLHLNNIKKMIGFINDQQDDAARFKGTLNQVNFEIGELKTDDLENTLNNSEVSTGSLNEYQQKIESLQDQINKERLSNKFLLENTERTINEMKEQIIRLNGELMEKSVVVEKCACESYQKKICDLEKEKAQMHAVNEELLQNNASDDAIIVRGTCEECKDCKNWQVMKLEMEVVIEDLTQRYLNLQKQFEQLDQEHKAQIAQLGLINTEKLELNSRENHQNLKECCLEDGRNEYKTTIYELKQQSKEIEGFDIEEIDNETTNQFQIGLVKKSPNCENVENLEKTPQGCETLAPEQLQECKDADESEKSQHMSGNDEYKIKLLEQELIDKKGLCEEYETEIQELRKKIKSFVDQQKIMEKKLNELFEENQNLTDQQNIISTQREELREKILSLTKEIEVMKVLNYKLRDLETNNEQLALERDQLLLKLLNAEQQVSEFCKEDAVREEIIQDLQNKLNENQTNFLQSYVPLEVLTALRKEKLEVELELQREKQENEKLEKRLMETEDRENKQRKYFTENIDLITEEKRNLNEKLMLLVEEQAKSLEEKNALEKQKKFLHQEKAAAEQKFLKVIEEKMQQLKELQQTCDNLTQEFIHKQEKISTLTRIAEELRENESQNLKTIKTLDNENKILKAQKLKCEEQLNELNQKSSNLLKDEIDSLKEEKKNLEEKLDQLTEIEKQKAALEELHKRSEAKSLEQNDNLKEQLALLQEEKLNIEKKLKEEYVSLTAICKELKDRENKQQMEMTLLHEQIQLLNEEKTKFTEKLQQLEEKKNSLEKEVQTIQQEKLLAETKFEKLTEENCHQMKKLQENCDHLNQAHIDMRQKICISEVKLKELEEKKNSLEKEVQTLQQEKLLAETKLQKLTEENYHQKEKLQANCDHLNQAHCVWQEKFSILTKQLEKYEGVELKNLRQQNEELLESLGMEVTVKEADRCEKDLSDEAERYKQLLGKQVESYNNLRQDLLFKEMSFKAEKEKLNSEIATLENEKLKLEVRIKEIIVKNVKQDLEKPGSSRPSFEGNVNADQKLNIFADNIQHKNKIIERKNRRSNVHDERRCQSYWGTTHDKATMTTTVDTKCRCEELDEELQECKRNLYIRQCQVGVLNKELKYHPLKDENDSLIKRIQEEQNKYCIERKRYEQRLHEQTIKTEKALSAWETAKKQLEQLQNNTVNNKEEFSATASTAALTTSAATRKELVNVEAQTDGDLNDILHTLEENCRDLRKLCRMRYKTIQHLEEKVSQKENPEGNYLSALEAGQIKSLKTQIESLKDQLKTVHQKYTYAKVILQSRREENQKLKQQLENLNSN</sequence>
<name>A0A1A9W0R9_9MUSC</name>
<dbReference type="InterPro" id="IPR036961">
    <property type="entry name" value="Kinesin_motor_dom_sf"/>
</dbReference>
<evidence type="ECO:0000256" key="1">
    <source>
        <dbReference type="ARBA" id="ARBA00004245"/>
    </source>
</evidence>
<accession>A0A1A9W0R9</accession>
<evidence type="ECO:0000313" key="11">
    <source>
        <dbReference type="Proteomes" id="UP000091820"/>
    </source>
</evidence>
<feature type="coiled-coil region" evidence="8">
    <location>
        <begin position="571"/>
        <end position="668"/>
    </location>
</feature>
<keyword evidence="3 7" id="KW-0067">ATP-binding</keyword>
<reference evidence="11" key="1">
    <citation type="submission" date="2014-03" db="EMBL/GenBank/DDBJ databases">
        <authorList>
            <person name="Aksoy S."/>
            <person name="Warren W."/>
            <person name="Wilson R.K."/>
        </authorList>
    </citation>
    <scope>NUCLEOTIDE SEQUENCE [LARGE SCALE GENOMIC DNA]</scope>
    <source>
        <strain evidence="11">IAEA</strain>
    </source>
</reference>
<dbReference type="Proteomes" id="UP000091820">
    <property type="component" value="Unassembled WGS sequence"/>
</dbReference>
<feature type="coiled-coil region" evidence="8">
    <location>
        <begin position="2169"/>
        <end position="2224"/>
    </location>
</feature>
<evidence type="ECO:0000256" key="4">
    <source>
        <dbReference type="ARBA" id="ARBA00023054"/>
    </source>
</evidence>
<evidence type="ECO:0000256" key="5">
    <source>
        <dbReference type="ARBA" id="ARBA00023175"/>
    </source>
</evidence>
<organism evidence="10 11">
    <name type="scientific">Glossina brevipalpis</name>
    <dbReference type="NCBI Taxonomy" id="37001"/>
    <lineage>
        <taxon>Eukaryota</taxon>
        <taxon>Metazoa</taxon>
        <taxon>Ecdysozoa</taxon>
        <taxon>Arthropoda</taxon>
        <taxon>Hexapoda</taxon>
        <taxon>Insecta</taxon>
        <taxon>Pterygota</taxon>
        <taxon>Neoptera</taxon>
        <taxon>Endopterygota</taxon>
        <taxon>Diptera</taxon>
        <taxon>Brachycera</taxon>
        <taxon>Muscomorpha</taxon>
        <taxon>Hippoboscoidea</taxon>
        <taxon>Glossinidae</taxon>
        <taxon>Glossina</taxon>
    </lineage>
</organism>
<comment type="subcellular location">
    <subcellularLocation>
        <location evidence="1">Cytoplasm</location>
        <location evidence="1">Cytoskeleton</location>
    </subcellularLocation>
</comment>
<feature type="coiled-coil region" evidence="8">
    <location>
        <begin position="695"/>
        <end position="947"/>
    </location>
</feature>
<feature type="domain" description="Kinesin motor" evidence="9">
    <location>
        <begin position="6"/>
        <end position="317"/>
    </location>
</feature>
<dbReference type="GO" id="GO:0007018">
    <property type="term" value="P:microtubule-based movement"/>
    <property type="evidence" value="ECO:0007669"/>
    <property type="project" value="InterPro"/>
</dbReference>
<dbReference type="Pfam" id="PF00225">
    <property type="entry name" value="Kinesin"/>
    <property type="match status" value="1"/>
</dbReference>
<dbReference type="PANTHER" id="PTHR47968:SF75">
    <property type="entry name" value="CENTROMERE-ASSOCIATED PROTEIN E"/>
    <property type="match status" value="1"/>
</dbReference>
<evidence type="ECO:0000313" key="10">
    <source>
        <dbReference type="EnsemblMetazoa" id="GBRI002204-PA"/>
    </source>
</evidence>
<dbReference type="GO" id="GO:0005874">
    <property type="term" value="C:microtubule"/>
    <property type="evidence" value="ECO:0007669"/>
    <property type="project" value="TreeGrafter"/>
</dbReference>
<dbReference type="InterPro" id="IPR027417">
    <property type="entry name" value="P-loop_NTPase"/>
</dbReference>
<dbReference type="GO" id="GO:0008017">
    <property type="term" value="F:microtubule binding"/>
    <property type="evidence" value="ECO:0007669"/>
    <property type="project" value="InterPro"/>
</dbReference>
<feature type="coiled-coil region" evidence="8">
    <location>
        <begin position="2016"/>
        <end position="2050"/>
    </location>
</feature>
<evidence type="ECO:0000256" key="8">
    <source>
        <dbReference type="SAM" id="Coils"/>
    </source>
</evidence>
<feature type="coiled-coil region" evidence="8">
    <location>
        <begin position="1107"/>
        <end position="1152"/>
    </location>
</feature>
<keyword evidence="4 8" id="KW-0175">Coiled coil</keyword>
<evidence type="ECO:0000256" key="2">
    <source>
        <dbReference type="ARBA" id="ARBA00022741"/>
    </source>
</evidence>